<organism evidence="2">
    <name type="scientific">uncultured Stenotrophomonas sp</name>
    <dbReference type="NCBI Taxonomy" id="165438"/>
    <lineage>
        <taxon>Bacteria</taxon>
        <taxon>Pseudomonadati</taxon>
        <taxon>Pseudomonadota</taxon>
        <taxon>Gammaproteobacteria</taxon>
        <taxon>Lysobacterales</taxon>
        <taxon>Lysobacteraceae</taxon>
        <taxon>Stenotrophomonas</taxon>
        <taxon>environmental samples</taxon>
    </lineage>
</organism>
<dbReference type="InterPro" id="IPR007433">
    <property type="entry name" value="DUF481"/>
</dbReference>
<evidence type="ECO:0000313" key="2">
    <source>
        <dbReference type="EMBL" id="SBV37034.1"/>
    </source>
</evidence>
<reference evidence="2" key="1">
    <citation type="submission" date="2016-03" db="EMBL/GenBank/DDBJ databases">
        <authorList>
            <person name="Ploux O."/>
        </authorList>
    </citation>
    <scope>NUCLEOTIDE SEQUENCE</scope>
    <source>
        <strain evidence="2">UC10</strain>
    </source>
</reference>
<dbReference type="AlphaFoldDB" id="A0A1Y5QAC3"/>
<evidence type="ECO:0000256" key="1">
    <source>
        <dbReference type="SAM" id="SignalP"/>
    </source>
</evidence>
<proteinExistence type="predicted"/>
<sequence>MSLRVSLFLPLLLCAPSAWADDASDAAAMTSPWSGSGGELGFASAHGNSTTESFNGRLKLRYTDDDWVHSMDLFGLRSSAEYTETADDGSTSRKRQTTANRYTAGAGSALQLGEHRQLTATVRYERDDFATYDRQGSFGLGYGTRLIDGERLVLDTQVGLTLLLGAPRATPVISALDTQVGPGVRRSHEAATDEERTGLIGRGLFDLKFGITDNTELVNTLLVESGSYNTFAQNDFGVSVAMNSHFALKAGWQARYNSDVTEDKRKTDTLATMNVVYSFK</sequence>
<keyword evidence="1" id="KW-0732">Signal</keyword>
<dbReference type="Pfam" id="PF04338">
    <property type="entry name" value="DUF481"/>
    <property type="match status" value="2"/>
</dbReference>
<name>A0A1Y5QAC3_9GAMM</name>
<accession>A0A1Y5QAC3</accession>
<evidence type="ECO:0008006" key="3">
    <source>
        <dbReference type="Google" id="ProtNLM"/>
    </source>
</evidence>
<dbReference type="EMBL" id="FLTS01000001">
    <property type="protein sequence ID" value="SBV37034.1"/>
    <property type="molecule type" value="Genomic_DNA"/>
</dbReference>
<protein>
    <recommendedName>
        <fullName evidence="3">Salt-induced outer membrane protein</fullName>
    </recommendedName>
</protein>
<gene>
    <name evidence="2" type="ORF">STPYR_11964</name>
</gene>
<feature type="signal peptide" evidence="1">
    <location>
        <begin position="1"/>
        <end position="20"/>
    </location>
</feature>
<feature type="chain" id="PRO_5010996741" description="Salt-induced outer membrane protein" evidence="1">
    <location>
        <begin position="21"/>
        <end position="280"/>
    </location>
</feature>